<reference evidence="13" key="1">
    <citation type="submission" date="2019-03" db="EMBL/GenBank/DDBJ databases">
        <title>Lake Tanganyika Metagenome-Assembled Genomes (MAGs).</title>
        <authorList>
            <person name="Tran P."/>
        </authorList>
    </citation>
    <scope>NUCLEOTIDE SEQUENCE</scope>
    <source>
        <strain evidence="13">K_DeepCast_65m_m2_066</strain>
    </source>
</reference>
<keyword evidence="4 11" id="KW-0812">Transmembrane</keyword>
<evidence type="ECO:0000256" key="6">
    <source>
        <dbReference type="ARBA" id="ARBA00022777"/>
    </source>
</evidence>
<comment type="caution">
    <text evidence="13">The sequence shown here is derived from an EMBL/GenBank/DDBJ whole genome shotgun (WGS) entry which is preliminary data.</text>
</comment>
<dbReference type="Gene3D" id="1.20.120.620">
    <property type="entry name" value="Backbone structure of the membrane domain of e. Coli histidine kinase receptor kdpd"/>
    <property type="match status" value="1"/>
</dbReference>
<evidence type="ECO:0000313" key="14">
    <source>
        <dbReference type="Proteomes" id="UP000712673"/>
    </source>
</evidence>
<evidence type="ECO:0000256" key="9">
    <source>
        <dbReference type="ARBA" id="ARBA00023012"/>
    </source>
</evidence>
<accession>A0A938B305</accession>
<evidence type="ECO:0000256" key="4">
    <source>
        <dbReference type="ARBA" id="ARBA00022692"/>
    </source>
</evidence>
<sequence length="132" mass="13892">MHHKALRCISRYGSAVLLVVIGTVSTWAVMALIAMPLFAFYIWPIAKATCAGGLGPGVIAAILALFMSNYFFLPPYFSLASDASLLPLIGCYLGTVVFIVNRPALSPSFCGLAGHPSSAAQAISMPWHSTSG</sequence>
<keyword evidence="8 11" id="KW-1133">Transmembrane helix</keyword>
<evidence type="ECO:0000259" key="12">
    <source>
        <dbReference type="Pfam" id="PF13493"/>
    </source>
</evidence>
<evidence type="ECO:0000256" key="1">
    <source>
        <dbReference type="ARBA" id="ARBA00004141"/>
    </source>
</evidence>
<dbReference type="GO" id="GO:0000160">
    <property type="term" value="P:phosphorelay signal transduction system"/>
    <property type="evidence" value="ECO:0007669"/>
    <property type="project" value="UniProtKB-KW"/>
</dbReference>
<gene>
    <name evidence="13" type="ORF">FJZ47_23405</name>
</gene>
<dbReference type="InterPro" id="IPR025201">
    <property type="entry name" value="KdpD_TM"/>
</dbReference>
<evidence type="ECO:0000256" key="8">
    <source>
        <dbReference type="ARBA" id="ARBA00022989"/>
    </source>
</evidence>
<keyword evidence="9" id="KW-0902">Two-component regulatory system</keyword>
<keyword evidence="10 11" id="KW-0472">Membrane</keyword>
<feature type="transmembrane region" description="Helical" evidence="11">
    <location>
        <begin position="54"/>
        <end position="73"/>
    </location>
</feature>
<evidence type="ECO:0000256" key="7">
    <source>
        <dbReference type="ARBA" id="ARBA00022840"/>
    </source>
</evidence>
<proteinExistence type="predicted"/>
<dbReference type="GO" id="GO:0005524">
    <property type="term" value="F:ATP binding"/>
    <property type="evidence" value="ECO:0007669"/>
    <property type="project" value="UniProtKB-KW"/>
</dbReference>
<dbReference type="Proteomes" id="UP000712673">
    <property type="component" value="Unassembled WGS sequence"/>
</dbReference>
<keyword evidence="2" id="KW-0597">Phosphoprotein</keyword>
<protein>
    <submittedName>
        <fullName evidence="13">DUF4118 domain-containing protein</fullName>
    </submittedName>
</protein>
<feature type="transmembrane region" description="Helical" evidence="11">
    <location>
        <begin position="85"/>
        <end position="105"/>
    </location>
</feature>
<dbReference type="GO" id="GO:0016301">
    <property type="term" value="F:kinase activity"/>
    <property type="evidence" value="ECO:0007669"/>
    <property type="project" value="UniProtKB-KW"/>
</dbReference>
<feature type="domain" description="Sensor protein KdpD transmembrane" evidence="12">
    <location>
        <begin position="12"/>
        <end position="94"/>
    </location>
</feature>
<evidence type="ECO:0000256" key="10">
    <source>
        <dbReference type="ARBA" id="ARBA00023136"/>
    </source>
</evidence>
<evidence type="ECO:0000256" key="11">
    <source>
        <dbReference type="SAM" id="Phobius"/>
    </source>
</evidence>
<evidence type="ECO:0000256" key="2">
    <source>
        <dbReference type="ARBA" id="ARBA00022553"/>
    </source>
</evidence>
<feature type="transmembrane region" description="Helical" evidence="11">
    <location>
        <begin position="12"/>
        <end position="42"/>
    </location>
</feature>
<keyword evidence="5" id="KW-0547">Nucleotide-binding</keyword>
<keyword evidence="3" id="KW-0808">Transferase</keyword>
<dbReference type="AlphaFoldDB" id="A0A938B305"/>
<dbReference type="InterPro" id="IPR038318">
    <property type="entry name" value="KdpD_sf"/>
</dbReference>
<dbReference type="GO" id="GO:0016020">
    <property type="term" value="C:membrane"/>
    <property type="evidence" value="ECO:0007669"/>
    <property type="project" value="UniProtKB-SubCell"/>
</dbReference>
<organism evidence="13 14">
    <name type="scientific">Tectimicrobiota bacterium</name>
    <dbReference type="NCBI Taxonomy" id="2528274"/>
    <lineage>
        <taxon>Bacteria</taxon>
        <taxon>Pseudomonadati</taxon>
        <taxon>Nitrospinota/Tectimicrobiota group</taxon>
        <taxon>Candidatus Tectimicrobiota</taxon>
    </lineage>
</organism>
<evidence type="ECO:0000256" key="3">
    <source>
        <dbReference type="ARBA" id="ARBA00022679"/>
    </source>
</evidence>
<evidence type="ECO:0000256" key="5">
    <source>
        <dbReference type="ARBA" id="ARBA00022741"/>
    </source>
</evidence>
<keyword evidence="6" id="KW-0418">Kinase</keyword>
<comment type="subcellular location">
    <subcellularLocation>
        <location evidence="1">Membrane</location>
        <topology evidence="1">Multi-pass membrane protein</topology>
    </subcellularLocation>
</comment>
<name>A0A938B305_UNCTE</name>
<dbReference type="EMBL" id="VGLS01001024">
    <property type="protein sequence ID" value="MBM3226722.1"/>
    <property type="molecule type" value="Genomic_DNA"/>
</dbReference>
<keyword evidence="7" id="KW-0067">ATP-binding</keyword>
<evidence type="ECO:0000313" key="13">
    <source>
        <dbReference type="EMBL" id="MBM3226722.1"/>
    </source>
</evidence>
<dbReference type="Pfam" id="PF13493">
    <property type="entry name" value="DUF4118"/>
    <property type="match status" value="1"/>
</dbReference>